<feature type="non-terminal residue" evidence="2">
    <location>
        <position position="61"/>
    </location>
</feature>
<gene>
    <name evidence="2" type="ORF">UJA718_LOCUS50011</name>
</gene>
<accession>A0A822A0K9</accession>
<evidence type="ECO:0000313" key="3">
    <source>
        <dbReference type="Proteomes" id="UP000663873"/>
    </source>
</evidence>
<name>A0A822A0K9_9BILA</name>
<feature type="non-terminal residue" evidence="2">
    <location>
        <position position="1"/>
    </location>
</feature>
<comment type="caution">
    <text evidence="2">The sequence shown here is derived from an EMBL/GenBank/DDBJ whole genome shotgun (WGS) entry which is preliminary data.</text>
</comment>
<reference evidence="2" key="1">
    <citation type="submission" date="2021-02" db="EMBL/GenBank/DDBJ databases">
        <authorList>
            <person name="Nowell W R."/>
        </authorList>
    </citation>
    <scope>NUCLEOTIDE SEQUENCE</scope>
</reference>
<protein>
    <submittedName>
        <fullName evidence="2">Uncharacterized protein</fullName>
    </submittedName>
</protein>
<evidence type="ECO:0000256" key="1">
    <source>
        <dbReference type="SAM" id="MobiDB-lite"/>
    </source>
</evidence>
<dbReference type="AlphaFoldDB" id="A0A822A0K9"/>
<proteinExistence type="predicted"/>
<dbReference type="EMBL" id="CAJOBP010107989">
    <property type="protein sequence ID" value="CAF4994644.1"/>
    <property type="molecule type" value="Genomic_DNA"/>
</dbReference>
<keyword evidence="3" id="KW-1185">Reference proteome</keyword>
<organism evidence="2 3">
    <name type="scientific">Rotaria socialis</name>
    <dbReference type="NCBI Taxonomy" id="392032"/>
    <lineage>
        <taxon>Eukaryota</taxon>
        <taxon>Metazoa</taxon>
        <taxon>Spiralia</taxon>
        <taxon>Gnathifera</taxon>
        <taxon>Rotifera</taxon>
        <taxon>Eurotatoria</taxon>
        <taxon>Bdelloidea</taxon>
        <taxon>Philodinida</taxon>
        <taxon>Philodinidae</taxon>
        <taxon>Rotaria</taxon>
    </lineage>
</organism>
<sequence length="61" mass="6635">NVLGHRLAEQQLDVGQTDLSGYAVFSDPNSFANYGQQSNSRLPSSSRTNNVPRVNKEVSPS</sequence>
<feature type="region of interest" description="Disordered" evidence="1">
    <location>
        <begin position="34"/>
        <end position="61"/>
    </location>
</feature>
<evidence type="ECO:0000313" key="2">
    <source>
        <dbReference type="EMBL" id="CAF4994644.1"/>
    </source>
</evidence>
<dbReference type="Proteomes" id="UP000663873">
    <property type="component" value="Unassembled WGS sequence"/>
</dbReference>